<accession>A0A1J1HBE3</accession>
<dbReference type="OMA" id="INWYINE"/>
<gene>
    <name evidence="2" type="ORF">PRELSG_1434800</name>
</gene>
<feature type="coiled-coil region" evidence="1">
    <location>
        <begin position="2"/>
        <end position="40"/>
    </location>
</feature>
<keyword evidence="3" id="KW-1185">Reference proteome</keyword>
<evidence type="ECO:0000256" key="1">
    <source>
        <dbReference type="SAM" id="Coils"/>
    </source>
</evidence>
<name>A0A1J1HBE3_PLARL</name>
<protein>
    <submittedName>
        <fullName evidence="2">Uncharacterized protein</fullName>
    </submittedName>
</protein>
<dbReference type="OrthoDB" id="378086at2759"/>
<keyword evidence="1" id="KW-0175">Coiled coil</keyword>
<evidence type="ECO:0000313" key="3">
    <source>
        <dbReference type="Proteomes" id="UP000220158"/>
    </source>
</evidence>
<dbReference type="Proteomes" id="UP000220158">
    <property type="component" value="Chromosome 14"/>
</dbReference>
<evidence type="ECO:0000313" key="2">
    <source>
        <dbReference type="EMBL" id="CRH02615.1"/>
    </source>
</evidence>
<organism evidence="2 3">
    <name type="scientific">Plasmodium relictum</name>
    <dbReference type="NCBI Taxonomy" id="85471"/>
    <lineage>
        <taxon>Eukaryota</taxon>
        <taxon>Sar</taxon>
        <taxon>Alveolata</taxon>
        <taxon>Apicomplexa</taxon>
        <taxon>Aconoidasida</taxon>
        <taxon>Haemosporida</taxon>
        <taxon>Plasmodiidae</taxon>
        <taxon>Plasmodium</taxon>
        <taxon>Plasmodium (Haemamoeba)</taxon>
    </lineage>
</organism>
<dbReference type="GeneID" id="39738780"/>
<dbReference type="KEGG" id="prel:PRELSG_1434800"/>
<dbReference type="AlphaFoldDB" id="A0A1J1HBE3"/>
<reference evidence="2 3" key="1">
    <citation type="submission" date="2015-04" db="EMBL/GenBank/DDBJ databases">
        <authorList>
            <consortium name="Pathogen Informatics"/>
        </authorList>
    </citation>
    <scope>NUCLEOTIDE SEQUENCE [LARGE SCALE GENOMIC DNA]</scope>
    <source>
        <strain evidence="2 3">SGS1</strain>
    </source>
</reference>
<dbReference type="RefSeq" id="XP_028535135.1">
    <property type="nucleotide sequence ID" value="XM_028679419.1"/>
</dbReference>
<proteinExistence type="predicted"/>
<dbReference type="VEuPathDB" id="PlasmoDB:PRELSG_1434800"/>
<sequence>MNKKKSSKINVLNKKIEEKIREEKRDNNKISNEVMKLINKEIITDYCTNKKENAKLILNKYLNIIKYLMKENLNLKKIIETNKLENVRKNDIITNYENELRKKSDIIDSINKLGIDALKENIKICDNSKVHEGAMLILENDNSSKVKLENLIDSVQKNNSPINNENKENNYFISYYLNSNIEEKDKFIENTSFNYKNKNSKFTHKNEEKFINKCIRGEDHNSILKKDYPSENIFINNHKSIEKNNYNNKFHEIYKYDNFNKKKNLEKKKSLVFIKEGENEILKDKKLNPKQNKYFVENSLNFFISENNKLHDDDKCIDELNYLINNKSIIKNFENYSKKYEMEYKNGNTRNAFISDDLDNSSQFQNEKKIPDNSIENIEYFIETSRTNDDYVKIKSINIPEDVFEEKKEDINKNPQEILNKQIHDNSYYIKIKDGSNLYINSDNGINTNVINEATKNIVSKNINYVNKNIDKNNKLIENNNYGNYNKTNYSFSEEKNKSDLEDGNYEDLENIMSTILKFRKKN</sequence>
<dbReference type="EMBL" id="LN835309">
    <property type="protein sequence ID" value="CRH02615.1"/>
    <property type="molecule type" value="Genomic_DNA"/>
</dbReference>